<name>D1PC43_9BACT</name>
<dbReference type="AlphaFoldDB" id="D1PC43"/>
<dbReference type="REBASE" id="251424">
    <property type="entry name" value="S.PcoORF4773P"/>
</dbReference>
<gene>
    <name evidence="5" type="ORF">PREVCOP_04774</name>
</gene>
<dbReference type="PANTHER" id="PTHR30408:SF12">
    <property type="entry name" value="TYPE I RESTRICTION ENZYME MJAVIII SPECIFICITY SUBUNIT"/>
    <property type="match status" value="1"/>
</dbReference>
<accession>D1PC43</accession>
<dbReference type="GO" id="GO:0003677">
    <property type="term" value="F:DNA binding"/>
    <property type="evidence" value="ECO:0007669"/>
    <property type="project" value="UniProtKB-KW"/>
</dbReference>
<comment type="similarity">
    <text evidence="1">Belongs to the type-I restriction system S methylase family.</text>
</comment>
<proteinExistence type="inferred from homology"/>
<dbReference type="STRING" id="537011.PREVCOP_04774"/>
<dbReference type="InterPro" id="IPR052021">
    <property type="entry name" value="Type-I_RS_S_subunit"/>
</dbReference>
<dbReference type="Gene3D" id="1.10.287.1120">
    <property type="entry name" value="Bipartite methylase S protein"/>
    <property type="match status" value="1"/>
</dbReference>
<keyword evidence="2" id="KW-0680">Restriction system</keyword>
<sequence>MEWKEDVLGNVLEVKYGKDHKKLADGQYPVYGSGGLMRYVDSILYDGPSILIPRKGTLNNIMFVDSPFWTVDTMFWSIINTDKVDPKFLFYSICKRDFASMNVGSAVPSMTVNILNDIQISYPKNISDQRRIASILSSLDRKIELNNKINADLEEMAQAIFKNWFVDFEPFKDGKFVDSELGMIPEGWKVGSPYEYVKVVYGAPYKSAKFNDNGEGLPLIRIRDLKDCNPQFYTPEILPQTEYVNMGDIVAGMDAEFVPHIWKGNTGLLNQRVCKLMPQQTSISNLFVLYLMKPELEFVQSYKTGTTVSHLGKADIDKFVVVLPPLEVVEECSKILDSILQRIKNISTESRILSTLRDTLLPRLMSGEIEVPE</sequence>
<dbReference type="Pfam" id="PF01420">
    <property type="entry name" value="Methylase_S"/>
    <property type="match status" value="2"/>
</dbReference>
<dbReference type="CDD" id="cd17257">
    <property type="entry name" value="RMtype1_S_EcoBI-TRD1-CR1_like"/>
    <property type="match status" value="1"/>
</dbReference>
<keyword evidence="3" id="KW-0238">DNA-binding</keyword>
<dbReference type="GeneID" id="69848979"/>
<organism evidence="5 6">
    <name type="scientific">Segatella copri DSM 18205</name>
    <dbReference type="NCBI Taxonomy" id="537011"/>
    <lineage>
        <taxon>Bacteria</taxon>
        <taxon>Pseudomonadati</taxon>
        <taxon>Bacteroidota</taxon>
        <taxon>Bacteroidia</taxon>
        <taxon>Bacteroidales</taxon>
        <taxon>Prevotellaceae</taxon>
        <taxon>Segatella</taxon>
    </lineage>
</organism>
<dbReference type="PaxDb" id="537011-PREVCOP_04774"/>
<feature type="domain" description="Type I restriction modification DNA specificity" evidence="4">
    <location>
        <begin position="2"/>
        <end position="155"/>
    </location>
</feature>
<dbReference type="GO" id="GO:0009307">
    <property type="term" value="P:DNA restriction-modification system"/>
    <property type="evidence" value="ECO:0007669"/>
    <property type="project" value="UniProtKB-KW"/>
</dbReference>
<dbReference type="RefSeq" id="WP_006847486.1">
    <property type="nucleotide sequence ID" value="NZ_CP085932.1"/>
</dbReference>
<dbReference type="InterPro" id="IPR044946">
    <property type="entry name" value="Restrct_endonuc_typeI_TRD_sf"/>
</dbReference>
<dbReference type="CDD" id="cd17288">
    <property type="entry name" value="RMtype1_S_LlaAI06ORF1089P_TRD1-CR1_like"/>
    <property type="match status" value="1"/>
</dbReference>
<dbReference type="Proteomes" id="UP000004477">
    <property type="component" value="Unassembled WGS sequence"/>
</dbReference>
<dbReference type="InterPro" id="IPR000055">
    <property type="entry name" value="Restrct_endonuc_typeI_TRD"/>
</dbReference>
<evidence type="ECO:0000313" key="5">
    <source>
        <dbReference type="EMBL" id="EFB35869.1"/>
    </source>
</evidence>
<dbReference type="EMBL" id="ACBX02000012">
    <property type="protein sequence ID" value="EFB35869.1"/>
    <property type="molecule type" value="Genomic_DNA"/>
</dbReference>
<dbReference type="OrthoDB" id="9816225at2"/>
<dbReference type="HOGENOM" id="CLU_021095_2_2_10"/>
<dbReference type="PANTHER" id="PTHR30408">
    <property type="entry name" value="TYPE-1 RESTRICTION ENZYME ECOKI SPECIFICITY PROTEIN"/>
    <property type="match status" value="1"/>
</dbReference>
<evidence type="ECO:0000259" key="4">
    <source>
        <dbReference type="Pfam" id="PF01420"/>
    </source>
</evidence>
<keyword evidence="6" id="KW-1185">Reference proteome</keyword>
<dbReference type="SUPFAM" id="SSF116734">
    <property type="entry name" value="DNA methylase specificity domain"/>
    <property type="match status" value="2"/>
</dbReference>
<feature type="domain" description="Type I restriction modification DNA specificity" evidence="4">
    <location>
        <begin position="186"/>
        <end position="345"/>
    </location>
</feature>
<protein>
    <submittedName>
        <fullName evidence="5">Type I restriction modification DNA specificity domain protein</fullName>
    </submittedName>
</protein>
<comment type="caution">
    <text evidence="5">The sequence shown here is derived from an EMBL/GenBank/DDBJ whole genome shotgun (WGS) entry which is preliminary data.</text>
</comment>
<evidence type="ECO:0000256" key="1">
    <source>
        <dbReference type="ARBA" id="ARBA00010923"/>
    </source>
</evidence>
<evidence type="ECO:0000313" key="6">
    <source>
        <dbReference type="Proteomes" id="UP000004477"/>
    </source>
</evidence>
<reference evidence="5" key="1">
    <citation type="submission" date="2009-11" db="EMBL/GenBank/DDBJ databases">
        <authorList>
            <person name="Weinstock G."/>
            <person name="Sodergren E."/>
            <person name="Clifton S."/>
            <person name="Fulton L."/>
            <person name="Fulton B."/>
            <person name="Courtney L."/>
            <person name="Fronick C."/>
            <person name="Harrison M."/>
            <person name="Strong C."/>
            <person name="Farmer C."/>
            <person name="Delahaunty K."/>
            <person name="Markovic C."/>
            <person name="Hall O."/>
            <person name="Minx P."/>
            <person name="Tomlinson C."/>
            <person name="Mitreva M."/>
            <person name="Nelson J."/>
            <person name="Hou S."/>
            <person name="Wollam A."/>
            <person name="Pepin K.H."/>
            <person name="Johnson M."/>
            <person name="Bhonagiri V."/>
            <person name="Nash W.E."/>
            <person name="Warren W."/>
            <person name="Chinwalla A."/>
            <person name="Mardis E.R."/>
            <person name="Wilson R.K."/>
        </authorList>
    </citation>
    <scope>NUCLEOTIDE SEQUENCE [LARGE SCALE GENOMIC DNA]</scope>
    <source>
        <strain evidence="5">DSM 18205</strain>
    </source>
</reference>
<dbReference type="Gene3D" id="3.90.220.20">
    <property type="entry name" value="DNA methylase specificity domains"/>
    <property type="match status" value="2"/>
</dbReference>
<evidence type="ECO:0000256" key="2">
    <source>
        <dbReference type="ARBA" id="ARBA00022747"/>
    </source>
</evidence>
<evidence type="ECO:0000256" key="3">
    <source>
        <dbReference type="ARBA" id="ARBA00023125"/>
    </source>
</evidence>